<evidence type="ECO:0000256" key="1">
    <source>
        <dbReference type="SAM" id="MobiDB-lite"/>
    </source>
</evidence>
<dbReference type="Proteomes" id="UP000289738">
    <property type="component" value="Unassembled WGS sequence"/>
</dbReference>
<gene>
    <name evidence="2" type="ORF">Ahy_Scaffold6g108075</name>
</gene>
<name>A0A444WPA9_ARAHY</name>
<evidence type="ECO:0000313" key="2">
    <source>
        <dbReference type="EMBL" id="RYQ79345.1"/>
    </source>
</evidence>
<evidence type="ECO:0000313" key="3">
    <source>
        <dbReference type="Proteomes" id="UP000289738"/>
    </source>
</evidence>
<protein>
    <submittedName>
        <fullName evidence="2">Uncharacterized protein</fullName>
    </submittedName>
</protein>
<keyword evidence="3" id="KW-1185">Reference proteome</keyword>
<dbReference type="EMBL" id="SDMP01000026">
    <property type="protein sequence ID" value="RYQ79345.1"/>
    <property type="molecule type" value="Genomic_DNA"/>
</dbReference>
<accession>A0A444WPA9</accession>
<feature type="region of interest" description="Disordered" evidence="1">
    <location>
        <begin position="45"/>
        <end position="67"/>
    </location>
</feature>
<proteinExistence type="predicted"/>
<organism evidence="2 3">
    <name type="scientific">Arachis hypogaea</name>
    <name type="common">Peanut</name>
    <dbReference type="NCBI Taxonomy" id="3818"/>
    <lineage>
        <taxon>Eukaryota</taxon>
        <taxon>Viridiplantae</taxon>
        <taxon>Streptophyta</taxon>
        <taxon>Embryophyta</taxon>
        <taxon>Tracheophyta</taxon>
        <taxon>Spermatophyta</taxon>
        <taxon>Magnoliopsida</taxon>
        <taxon>eudicotyledons</taxon>
        <taxon>Gunneridae</taxon>
        <taxon>Pentapetalae</taxon>
        <taxon>rosids</taxon>
        <taxon>fabids</taxon>
        <taxon>Fabales</taxon>
        <taxon>Fabaceae</taxon>
        <taxon>Papilionoideae</taxon>
        <taxon>50 kb inversion clade</taxon>
        <taxon>dalbergioids sensu lato</taxon>
        <taxon>Dalbergieae</taxon>
        <taxon>Pterocarpus clade</taxon>
        <taxon>Arachis</taxon>
    </lineage>
</organism>
<sequence>MKERYIFNIKPIHQNTHSLRISLNITQTSIIFFAETTIAKESKEDFASNNQKQMKTATKTTKAKHNKKMATMKEKAHYNKIHYYRCQTKATATVYREMTQEKKYIVEEMGFGALTNIQKLNVSNTLLKELPDQFDEEKGCLKTLQGRLYITHRVAAALGITNGGNLFLEKVDYNNLNPTDKECAGYECRRGGEPEKIQEDFCCLHTKGLLAPHNSKCGLPNPQATNLSCGQHLEMGLDKACAQVLDERS</sequence>
<comment type="caution">
    <text evidence="2">The sequence shown here is derived from an EMBL/GenBank/DDBJ whole genome shotgun (WGS) entry which is preliminary data.</text>
</comment>
<reference evidence="2 3" key="1">
    <citation type="submission" date="2019-01" db="EMBL/GenBank/DDBJ databases">
        <title>Sequencing of cultivated peanut Arachis hypogaea provides insights into genome evolution and oil improvement.</title>
        <authorList>
            <person name="Chen X."/>
        </authorList>
    </citation>
    <scope>NUCLEOTIDE SEQUENCE [LARGE SCALE GENOMIC DNA]</scope>
    <source>
        <strain evidence="3">cv. Fuhuasheng</strain>
        <tissue evidence="2">Leaves</tissue>
    </source>
</reference>
<feature type="compositionally biased region" description="Low complexity" evidence="1">
    <location>
        <begin position="49"/>
        <end position="60"/>
    </location>
</feature>
<dbReference type="AlphaFoldDB" id="A0A444WPA9"/>